<dbReference type="Proteomes" id="UP000533598">
    <property type="component" value="Unassembled WGS sequence"/>
</dbReference>
<dbReference type="AlphaFoldDB" id="A0A7W7FTM8"/>
<comment type="caution">
    <text evidence="2">The sequence shown here is derived from an EMBL/GenBank/DDBJ whole genome shotgun (WGS) entry which is preliminary data.</text>
</comment>
<evidence type="ECO:0000259" key="1">
    <source>
        <dbReference type="Pfam" id="PF26607"/>
    </source>
</evidence>
<proteinExistence type="predicted"/>
<keyword evidence="3" id="KW-1185">Reference proteome</keyword>
<feature type="domain" description="PLL-like beta propeller" evidence="1">
    <location>
        <begin position="2"/>
        <end position="128"/>
    </location>
</feature>
<gene>
    <name evidence="2" type="ORF">HNR67_003495</name>
</gene>
<reference evidence="2 3" key="1">
    <citation type="submission" date="2020-08" db="EMBL/GenBank/DDBJ databases">
        <title>Sequencing the genomes of 1000 actinobacteria strains.</title>
        <authorList>
            <person name="Klenk H.-P."/>
        </authorList>
    </citation>
    <scope>NUCLEOTIDE SEQUENCE [LARGE SCALE GENOMIC DNA]</scope>
    <source>
        <strain evidence="2 3">DSM 44230</strain>
    </source>
</reference>
<dbReference type="Pfam" id="PF26607">
    <property type="entry name" value="DUF8189"/>
    <property type="match status" value="1"/>
</dbReference>
<evidence type="ECO:0000313" key="3">
    <source>
        <dbReference type="Proteomes" id="UP000533598"/>
    </source>
</evidence>
<dbReference type="InterPro" id="IPR058502">
    <property type="entry name" value="PLL-like_beta-prop"/>
</dbReference>
<name>A0A7W7FTM8_9PSEU</name>
<dbReference type="SUPFAM" id="SSF89372">
    <property type="entry name" value="Fucose-specific lectin"/>
    <property type="match status" value="1"/>
</dbReference>
<evidence type="ECO:0000313" key="2">
    <source>
        <dbReference type="EMBL" id="MBB4677377.1"/>
    </source>
</evidence>
<protein>
    <recommendedName>
        <fullName evidence="1">PLL-like beta propeller domain-containing protein</fullName>
    </recommendedName>
</protein>
<accession>A0A7W7FTM8</accession>
<dbReference type="EMBL" id="JACHMH010000001">
    <property type="protein sequence ID" value="MBB4677377.1"/>
    <property type="molecule type" value="Genomic_DNA"/>
</dbReference>
<sequence length="141" mass="14781">MPVVARNADGRLRIFLRNGGGGVSTYYQAEPNGGWNQDWVDLKGMGVRDGLAAVTAPNGADARVTLFGRYLTGVKVVRQNGPNVGYGDWTDLSGGQVDQHTAVVDDAGVVTVCALTADGGVRMRRQSGAGADVPFCAWQGI</sequence>
<dbReference type="RefSeq" id="WP_185003335.1">
    <property type="nucleotide sequence ID" value="NZ_BAAAUI010000035.1"/>
</dbReference>
<organism evidence="2 3">
    <name type="scientific">Crossiella cryophila</name>
    <dbReference type="NCBI Taxonomy" id="43355"/>
    <lineage>
        <taxon>Bacteria</taxon>
        <taxon>Bacillati</taxon>
        <taxon>Actinomycetota</taxon>
        <taxon>Actinomycetes</taxon>
        <taxon>Pseudonocardiales</taxon>
        <taxon>Pseudonocardiaceae</taxon>
        <taxon>Crossiella</taxon>
    </lineage>
</organism>